<name>A0A5E4FQ62_PRUDU</name>
<proteinExistence type="predicted"/>
<reference evidence="3" key="1">
    <citation type="journal article" date="2020" name="Plant J.">
        <title>Transposons played a major role in the diversification between the closely related almond and peach genomes: results from the almond genome sequence.</title>
        <authorList>
            <person name="Alioto T."/>
            <person name="Alexiou K.G."/>
            <person name="Bardil A."/>
            <person name="Barteri F."/>
            <person name="Castanera R."/>
            <person name="Cruz F."/>
            <person name="Dhingra A."/>
            <person name="Duval H."/>
            <person name="Fernandez I Marti A."/>
            <person name="Frias L."/>
            <person name="Galan B."/>
            <person name="Garcia J.L."/>
            <person name="Howad W."/>
            <person name="Gomez-Garrido J."/>
            <person name="Gut M."/>
            <person name="Julca I."/>
            <person name="Morata J."/>
            <person name="Puigdomenech P."/>
            <person name="Ribeca P."/>
            <person name="Rubio Cabetas M.J."/>
            <person name="Vlasova A."/>
            <person name="Wirthensohn M."/>
            <person name="Garcia-Mas J."/>
            <person name="Gabaldon T."/>
            <person name="Casacuberta J.M."/>
            <person name="Arus P."/>
        </authorList>
    </citation>
    <scope>NUCLEOTIDE SEQUENCE [LARGE SCALE GENOMIC DNA]</scope>
    <source>
        <strain evidence="3">cv. Texas</strain>
    </source>
</reference>
<gene>
    <name evidence="2" type="ORF">ALMOND_2B032561</name>
</gene>
<feature type="region of interest" description="Disordered" evidence="1">
    <location>
        <begin position="1"/>
        <end position="70"/>
    </location>
</feature>
<protein>
    <submittedName>
        <fullName evidence="2">PREDICTED: PRUPE_6G297100</fullName>
    </submittedName>
</protein>
<evidence type="ECO:0000313" key="3">
    <source>
        <dbReference type="Proteomes" id="UP000327085"/>
    </source>
</evidence>
<sequence length="70" mass="7336">LGPPHRRQGPVAESSHLRSTTAEHGGTSHQGGLTTTADFGPILEQLQAFPPLPPRSTHAPAYTSNGTLAR</sequence>
<dbReference type="Gramene" id="VVA29614">
    <property type="protein sequence ID" value="VVA29614"/>
    <property type="gene ID" value="Prudul26B032561"/>
</dbReference>
<evidence type="ECO:0000313" key="2">
    <source>
        <dbReference type="EMBL" id="VVA29614.1"/>
    </source>
</evidence>
<dbReference type="Proteomes" id="UP000327085">
    <property type="component" value="Chromosome 1"/>
</dbReference>
<evidence type="ECO:0000256" key="1">
    <source>
        <dbReference type="SAM" id="MobiDB-lite"/>
    </source>
</evidence>
<feature type="non-terminal residue" evidence="2">
    <location>
        <position position="1"/>
    </location>
</feature>
<dbReference type="EMBL" id="CABIKO010000170">
    <property type="protein sequence ID" value="VVA29614.1"/>
    <property type="molecule type" value="Genomic_DNA"/>
</dbReference>
<dbReference type="AlphaFoldDB" id="A0A5E4FQ62"/>
<dbReference type="InParanoid" id="A0A5E4FQ62"/>
<organism evidence="2 3">
    <name type="scientific">Prunus dulcis</name>
    <name type="common">Almond</name>
    <name type="synonym">Amygdalus dulcis</name>
    <dbReference type="NCBI Taxonomy" id="3755"/>
    <lineage>
        <taxon>Eukaryota</taxon>
        <taxon>Viridiplantae</taxon>
        <taxon>Streptophyta</taxon>
        <taxon>Embryophyta</taxon>
        <taxon>Tracheophyta</taxon>
        <taxon>Spermatophyta</taxon>
        <taxon>Magnoliopsida</taxon>
        <taxon>eudicotyledons</taxon>
        <taxon>Gunneridae</taxon>
        <taxon>Pentapetalae</taxon>
        <taxon>rosids</taxon>
        <taxon>fabids</taxon>
        <taxon>Rosales</taxon>
        <taxon>Rosaceae</taxon>
        <taxon>Amygdaloideae</taxon>
        <taxon>Amygdaleae</taxon>
        <taxon>Prunus</taxon>
    </lineage>
</organism>
<accession>A0A5E4FQ62</accession>
<feature type="non-terminal residue" evidence="2">
    <location>
        <position position="70"/>
    </location>
</feature>